<protein>
    <submittedName>
        <fullName evidence="2">Uncharacterized protein</fullName>
    </submittedName>
</protein>
<reference evidence="2 3" key="1">
    <citation type="submission" date="2022-11" db="EMBL/GenBank/DDBJ databases">
        <title>Anaerobic phenanthrene biodegradation by a DNRA strain PheN6.</title>
        <authorList>
            <person name="Zhang Z."/>
        </authorList>
    </citation>
    <scope>NUCLEOTIDE SEQUENCE [LARGE SCALE GENOMIC DNA]</scope>
    <source>
        <strain evidence="2 3">PheN6</strain>
    </source>
</reference>
<dbReference type="Proteomes" id="UP001150259">
    <property type="component" value="Unassembled WGS sequence"/>
</dbReference>
<accession>A0ABT5GNV6</accession>
<feature type="signal peptide" evidence="1">
    <location>
        <begin position="1"/>
        <end position="28"/>
    </location>
</feature>
<proteinExistence type="predicted"/>
<evidence type="ECO:0000313" key="3">
    <source>
        <dbReference type="Proteomes" id="UP001150259"/>
    </source>
</evidence>
<gene>
    <name evidence="2" type="ORF">OO014_19020</name>
</gene>
<keyword evidence="3" id="KW-1185">Reference proteome</keyword>
<dbReference type="RefSeq" id="WP_272463899.1">
    <property type="nucleotide sequence ID" value="NZ_JAPFQL010000141.1"/>
</dbReference>
<organism evidence="2 3">
    <name type="scientific">Intrasporangium calvum</name>
    <dbReference type="NCBI Taxonomy" id="53358"/>
    <lineage>
        <taxon>Bacteria</taxon>
        <taxon>Bacillati</taxon>
        <taxon>Actinomycetota</taxon>
        <taxon>Actinomycetes</taxon>
        <taxon>Micrococcales</taxon>
        <taxon>Intrasporangiaceae</taxon>
        <taxon>Intrasporangium</taxon>
    </lineage>
</organism>
<evidence type="ECO:0000256" key="1">
    <source>
        <dbReference type="SAM" id="SignalP"/>
    </source>
</evidence>
<dbReference type="EMBL" id="JAPFQL010000141">
    <property type="protein sequence ID" value="MDC5699346.1"/>
    <property type="molecule type" value="Genomic_DNA"/>
</dbReference>
<comment type="caution">
    <text evidence="2">The sequence shown here is derived from an EMBL/GenBank/DDBJ whole genome shotgun (WGS) entry which is preliminary data.</text>
</comment>
<feature type="chain" id="PRO_5046036429" evidence="1">
    <location>
        <begin position="29"/>
        <end position="142"/>
    </location>
</feature>
<evidence type="ECO:0000313" key="2">
    <source>
        <dbReference type="EMBL" id="MDC5699346.1"/>
    </source>
</evidence>
<sequence>MADNAKKCFGVLAVTAAALTMGVSPAAAASTALSGTVNCDGYWTNYNTTRYMTGYQKTDLYVTKVAWKDGLLGDYYDMSFKVRIYKSTGEYVGYKSAYVLWANQWATFDTSAYMPKTAFKMSAQMSSKSGTCHNSWAGNLYY</sequence>
<name>A0ABT5GNV6_9MICO</name>
<keyword evidence="1" id="KW-0732">Signal</keyword>